<dbReference type="Gene3D" id="3.30.460.10">
    <property type="entry name" value="Beta Polymerase, domain 2"/>
    <property type="match status" value="2"/>
</dbReference>
<dbReference type="InterPro" id="IPR043519">
    <property type="entry name" value="NT_sf"/>
</dbReference>
<dbReference type="GO" id="GO:0005829">
    <property type="term" value="C:cytosol"/>
    <property type="evidence" value="ECO:0007669"/>
    <property type="project" value="TreeGrafter"/>
</dbReference>
<feature type="domain" description="PII-uridylyltransferase/Glutamine-synthetase adenylyltransferase" evidence="8">
    <location>
        <begin position="355"/>
        <end position="491"/>
    </location>
</feature>
<evidence type="ECO:0000259" key="8">
    <source>
        <dbReference type="Pfam" id="PF08335"/>
    </source>
</evidence>
<keyword evidence="10" id="KW-1185">Reference proteome</keyword>
<dbReference type="InterPro" id="IPR023057">
    <property type="entry name" value="GlnE"/>
</dbReference>
<keyword evidence="6" id="KW-0511">Multifunctional enzyme</keyword>
<dbReference type="GO" id="GO:0008882">
    <property type="term" value="F:[glutamate-ammonia-ligase] adenylyltransferase activity"/>
    <property type="evidence" value="ECO:0007669"/>
    <property type="project" value="UniProtKB-EC"/>
</dbReference>
<evidence type="ECO:0000259" key="7">
    <source>
        <dbReference type="Pfam" id="PF03710"/>
    </source>
</evidence>
<dbReference type="RefSeq" id="WP_183374581.1">
    <property type="nucleotide sequence ID" value="NZ_CBCSFZ010000031.1"/>
</dbReference>
<feature type="domain" description="Glutamate-ammonia ligase adenylyltransferase repeated" evidence="7">
    <location>
        <begin position="597"/>
        <end position="833"/>
    </location>
</feature>
<protein>
    <submittedName>
        <fullName evidence="9">Glutamate-ammonia-ligase adenylyltransferase</fullName>
        <ecNumber evidence="9">2.7.7.42</ecNumber>
    </submittedName>
</protein>
<dbReference type="SUPFAM" id="SSF81593">
    <property type="entry name" value="Nucleotidyltransferase substrate binding subunit/domain"/>
    <property type="match status" value="2"/>
</dbReference>
<keyword evidence="2 9" id="KW-0548">Nucleotidyltransferase</keyword>
<keyword evidence="9" id="KW-0436">Ligase</keyword>
<keyword evidence="3" id="KW-0547">Nucleotide-binding</keyword>
<evidence type="ECO:0000256" key="2">
    <source>
        <dbReference type="ARBA" id="ARBA00022695"/>
    </source>
</evidence>
<accession>A0A839QYK2</accession>
<feature type="domain" description="PII-uridylyltransferase/Glutamine-synthetase adenylyltransferase" evidence="8">
    <location>
        <begin position="857"/>
        <end position="996"/>
    </location>
</feature>
<evidence type="ECO:0000256" key="1">
    <source>
        <dbReference type="ARBA" id="ARBA00022679"/>
    </source>
</evidence>
<dbReference type="EC" id="2.7.7.42" evidence="9"/>
<dbReference type="InterPro" id="IPR005190">
    <property type="entry name" value="GlnE_rpt_dom"/>
</dbReference>
<dbReference type="EMBL" id="JACHWP010000001">
    <property type="protein sequence ID" value="MBB3022487.1"/>
    <property type="molecule type" value="Genomic_DNA"/>
</dbReference>
<dbReference type="Proteomes" id="UP000568050">
    <property type="component" value="Unassembled WGS sequence"/>
</dbReference>
<reference evidence="9 10" key="1">
    <citation type="submission" date="2020-08" db="EMBL/GenBank/DDBJ databases">
        <title>Sequencing the genomes of 1000 actinobacteria strains.</title>
        <authorList>
            <person name="Klenk H.-P."/>
        </authorList>
    </citation>
    <scope>NUCLEOTIDE SEQUENCE [LARGE SCALE GENOMIC DNA]</scope>
    <source>
        <strain evidence="9 10">DSM 23040</strain>
    </source>
</reference>
<evidence type="ECO:0000313" key="10">
    <source>
        <dbReference type="Proteomes" id="UP000568050"/>
    </source>
</evidence>
<dbReference type="Gene3D" id="1.20.120.330">
    <property type="entry name" value="Nucleotidyltransferases domain 2"/>
    <property type="match status" value="2"/>
</dbReference>
<sequence>MLPTSAIQAIQENGPFNHAELARLGFVHTERSARFLADEDLAAVPPSLVRTIGTTADPDEATIALLRVGEAANRGEQRALFERVVGSEAGERLVQLLGVSAALGDFLTRHPERLALVEEDVLPMDSYRARLLKAIGADPDADMPVSSCTGQDGRDRIRIEYHDILCRIALADITAPDAADAQPDVSRRLSALAGASLDAALAQARAQVTDHDKVRLAVIAMGKTGAQELNYISDVDVIYAADAADDEVSADDVTAIGGALARELARVCADRTKEGALWQVDANLRPEGKDGELVRTIDSFAAYYTRWASSWEFQALLKARPAAGDAALGQRFVELVEPMVWQASTRDGFVEDTRAMRRRVVELIPKSEVNRNLKLGPGGLRDVEFTVQLLQMVHGRTDDSIHAPDTLSALAQLTDGGYVARDQAAELDRAYRLMRALEHRIQLHRLRRSQVVPTSPADVRRLSRAMDMNPQVFEKNLDAIRRRVKQLHEEIYYRPLLLTAASLSDGQVALTPASAQARLAAIGYRDAKRAGQHIEALTKGLSRRAAIQRQLLPSLLEWLADGIDPDLGLLAFRRLSDELGSTHWFLGMLRDSGVAAKRLTRVLASSKYVGNQLESVPGAARWLGRDADLEPRSGESIVAELDATMKRTDDAAELIDVLRHVRSREITRIALAHVTRVIDPSRVAEALTDLAAAVLQAALHIARLQAKQEGATDAPRVILTVIAMGSFGAGEMGYSSDADVQFVVEGPDDLTDSDLVAAGTTVVTHLQKILNAPSSGIDMKVNADLRPEGRSGALVRTLASFSDYYRQHAERWEKQALLRAAPLVGPEETKAQVVQVLDEVRYPSEGLTPSAARELARMKARIESERLPRAARATHHLKLGPGAMTDVEWVVQKLQTEYAHENEQLRTTSTLTALEVLAADGTLPRTDADTLSQAWRMAWQLRRALFLWKGRETDVLPGDAHELAALAGLITGSEESAREMMDRYLKLTRRARSVTERELFGE</sequence>
<dbReference type="GO" id="GO:0016874">
    <property type="term" value="F:ligase activity"/>
    <property type="evidence" value="ECO:0007669"/>
    <property type="project" value="UniProtKB-KW"/>
</dbReference>
<evidence type="ECO:0000256" key="3">
    <source>
        <dbReference type="ARBA" id="ARBA00022741"/>
    </source>
</evidence>
<evidence type="ECO:0000256" key="4">
    <source>
        <dbReference type="ARBA" id="ARBA00022840"/>
    </source>
</evidence>
<dbReference type="SUPFAM" id="SSF81301">
    <property type="entry name" value="Nucleotidyltransferase"/>
    <property type="match status" value="2"/>
</dbReference>
<dbReference type="GO" id="GO:0005524">
    <property type="term" value="F:ATP binding"/>
    <property type="evidence" value="ECO:0007669"/>
    <property type="project" value="UniProtKB-KW"/>
</dbReference>
<dbReference type="CDD" id="cd05401">
    <property type="entry name" value="NT_GlnE_GlnD_like"/>
    <property type="match status" value="2"/>
</dbReference>
<name>A0A839QYK2_9MICO</name>
<keyword evidence="1 9" id="KW-0808">Transferase</keyword>
<evidence type="ECO:0000313" key="9">
    <source>
        <dbReference type="EMBL" id="MBB3022487.1"/>
    </source>
</evidence>
<dbReference type="NCBIfam" id="NF010707">
    <property type="entry name" value="PRK14109.1"/>
    <property type="match status" value="1"/>
</dbReference>
<feature type="domain" description="Glutamate-ammonia ligase adenylyltransferase repeated" evidence="7">
    <location>
        <begin position="91"/>
        <end position="333"/>
    </location>
</feature>
<dbReference type="AlphaFoldDB" id="A0A839QYK2"/>
<evidence type="ECO:0000256" key="5">
    <source>
        <dbReference type="ARBA" id="ARBA00022842"/>
    </source>
</evidence>
<evidence type="ECO:0000256" key="6">
    <source>
        <dbReference type="ARBA" id="ARBA00023268"/>
    </source>
</evidence>
<dbReference type="Pfam" id="PF03710">
    <property type="entry name" value="GlnE"/>
    <property type="match status" value="2"/>
</dbReference>
<organism evidence="9 10">
    <name type="scientific">Helcobacillus massiliensis</name>
    <dbReference type="NCBI Taxonomy" id="521392"/>
    <lineage>
        <taxon>Bacteria</taxon>
        <taxon>Bacillati</taxon>
        <taxon>Actinomycetota</taxon>
        <taxon>Actinomycetes</taxon>
        <taxon>Micrococcales</taxon>
        <taxon>Dermabacteraceae</taxon>
        <taxon>Helcobacillus</taxon>
    </lineage>
</organism>
<dbReference type="Pfam" id="PF08335">
    <property type="entry name" value="GlnD_UR_UTase"/>
    <property type="match status" value="2"/>
</dbReference>
<dbReference type="InterPro" id="IPR013546">
    <property type="entry name" value="PII_UdlTrfase/GS_AdlTrfase"/>
</dbReference>
<proteinExistence type="predicted"/>
<keyword evidence="5" id="KW-0460">Magnesium</keyword>
<keyword evidence="4" id="KW-0067">ATP-binding</keyword>
<dbReference type="PANTHER" id="PTHR30621:SF0">
    <property type="entry name" value="BIFUNCTIONAL GLUTAMINE SYNTHETASE ADENYLYLTRANSFERASE_ADENYLYL-REMOVING ENZYME"/>
    <property type="match status" value="1"/>
</dbReference>
<dbReference type="GO" id="GO:0000820">
    <property type="term" value="P:regulation of glutamine family amino acid metabolic process"/>
    <property type="evidence" value="ECO:0007669"/>
    <property type="project" value="TreeGrafter"/>
</dbReference>
<dbReference type="PANTHER" id="PTHR30621">
    <property type="entry name" value="GLUTAMINE SYNTHETASE ADENYLYLTRANSFERASE"/>
    <property type="match status" value="1"/>
</dbReference>
<gene>
    <name evidence="9" type="ORF">FHX50_000735</name>
</gene>
<comment type="caution">
    <text evidence="9">The sequence shown here is derived from an EMBL/GenBank/DDBJ whole genome shotgun (WGS) entry which is preliminary data.</text>
</comment>